<protein>
    <submittedName>
        <fullName evidence="1">Uncharacterized protein</fullName>
    </submittedName>
</protein>
<name>A0A345Y1A6_9ACTN</name>
<evidence type="ECO:0000313" key="1">
    <source>
        <dbReference type="EMBL" id="AXK37672.1"/>
    </source>
</evidence>
<accession>A0A345Y1A6</accession>
<evidence type="ECO:0000313" key="2">
    <source>
        <dbReference type="Proteomes" id="UP000254425"/>
    </source>
</evidence>
<keyword evidence="2" id="KW-1185">Reference proteome</keyword>
<dbReference type="AlphaFoldDB" id="A0A345Y1A6"/>
<proteinExistence type="predicted"/>
<organism evidence="1 2">
    <name type="scientific">Streptomyces armeniacus</name>
    <dbReference type="NCBI Taxonomy" id="83291"/>
    <lineage>
        <taxon>Bacteria</taxon>
        <taxon>Bacillati</taxon>
        <taxon>Actinomycetota</taxon>
        <taxon>Actinomycetes</taxon>
        <taxon>Kitasatosporales</taxon>
        <taxon>Streptomycetaceae</taxon>
        <taxon>Streptomyces</taxon>
    </lineage>
</organism>
<sequence length="81" mass="9050">MAHYPTNYDRWVHLALRDLPAKDVPPRHRWRLETVTGPDSPAGVAVVAVRIRGIEPLPGELVRPAHRAVCLSPDAVREAEQ</sequence>
<dbReference type="KEGG" id="sarm:DVA86_26630"/>
<gene>
    <name evidence="1" type="ORF">DVA86_26630</name>
</gene>
<dbReference type="Proteomes" id="UP000254425">
    <property type="component" value="Chromosome"/>
</dbReference>
<dbReference type="EMBL" id="CP031320">
    <property type="protein sequence ID" value="AXK37672.1"/>
    <property type="molecule type" value="Genomic_DNA"/>
</dbReference>
<reference evidence="1 2" key="1">
    <citation type="submission" date="2018-07" db="EMBL/GenBank/DDBJ databases">
        <title>Draft genome of the type strain Streptomyces armeniacus ATCC 15676.</title>
        <authorList>
            <person name="Labana P."/>
            <person name="Gosse J.T."/>
            <person name="Boddy C.N."/>
        </authorList>
    </citation>
    <scope>NUCLEOTIDE SEQUENCE [LARGE SCALE GENOMIC DNA]</scope>
    <source>
        <strain evidence="1 2">ATCC 15676</strain>
    </source>
</reference>